<reference evidence="2" key="1">
    <citation type="submission" date="2014-11" db="EMBL/GenBank/DDBJ databases">
        <authorList>
            <person name="Amaro Gonzalez C."/>
        </authorList>
    </citation>
    <scope>NUCLEOTIDE SEQUENCE</scope>
</reference>
<protein>
    <submittedName>
        <fullName evidence="2">Uncharacterized protein</fullName>
    </submittedName>
</protein>
<sequence>MRWTSGCMERRLEGNIATRPVAFNFLYFLFFFFVYTQKSRNAA</sequence>
<feature type="transmembrane region" description="Helical" evidence="1">
    <location>
        <begin position="21"/>
        <end position="37"/>
    </location>
</feature>
<reference evidence="2" key="2">
    <citation type="journal article" date="2015" name="Fish Shellfish Immunol.">
        <title>Early steps in the European eel (Anguilla anguilla)-Vibrio vulnificus interaction in the gills: Role of the RtxA13 toxin.</title>
        <authorList>
            <person name="Callol A."/>
            <person name="Pajuelo D."/>
            <person name="Ebbesson L."/>
            <person name="Teles M."/>
            <person name="MacKenzie S."/>
            <person name="Amaro C."/>
        </authorList>
    </citation>
    <scope>NUCLEOTIDE SEQUENCE</scope>
</reference>
<keyword evidence="1" id="KW-1133">Transmembrane helix</keyword>
<dbReference type="EMBL" id="GBXM01002938">
    <property type="protein sequence ID" value="JAI05640.1"/>
    <property type="molecule type" value="Transcribed_RNA"/>
</dbReference>
<organism evidence="2">
    <name type="scientific">Anguilla anguilla</name>
    <name type="common">European freshwater eel</name>
    <name type="synonym">Muraena anguilla</name>
    <dbReference type="NCBI Taxonomy" id="7936"/>
    <lineage>
        <taxon>Eukaryota</taxon>
        <taxon>Metazoa</taxon>
        <taxon>Chordata</taxon>
        <taxon>Craniata</taxon>
        <taxon>Vertebrata</taxon>
        <taxon>Euteleostomi</taxon>
        <taxon>Actinopterygii</taxon>
        <taxon>Neopterygii</taxon>
        <taxon>Teleostei</taxon>
        <taxon>Anguilliformes</taxon>
        <taxon>Anguillidae</taxon>
        <taxon>Anguilla</taxon>
    </lineage>
</organism>
<dbReference type="AlphaFoldDB" id="A0A0E9XSK8"/>
<keyword evidence="1" id="KW-0472">Membrane</keyword>
<accession>A0A0E9XSK8</accession>
<evidence type="ECO:0000256" key="1">
    <source>
        <dbReference type="SAM" id="Phobius"/>
    </source>
</evidence>
<evidence type="ECO:0000313" key="2">
    <source>
        <dbReference type="EMBL" id="JAI05640.1"/>
    </source>
</evidence>
<keyword evidence="1" id="KW-0812">Transmembrane</keyword>
<proteinExistence type="predicted"/>
<name>A0A0E9XSK8_ANGAN</name>